<dbReference type="EMBL" id="JAOWKX010000011">
    <property type="protein sequence ID" value="MCV2886503.1"/>
    <property type="molecule type" value="Genomic_DNA"/>
</dbReference>
<evidence type="ECO:0000256" key="1">
    <source>
        <dbReference type="SAM" id="Phobius"/>
    </source>
</evidence>
<evidence type="ECO:0000313" key="3">
    <source>
        <dbReference type="Proteomes" id="UP001652504"/>
    </source>
</evidence>
<protein>
    <submittedName>
        <fullName evidence="2">Uncharacterized protein</fullName>
    </submittedName>
</protein>
<keyword evidence="1" id="KW-0812">Transmembrane</keyword>
<dbReference type="RefSeq" id="WP_263713786.1">
    <property type="nucleotide sequence ID" value="NZ_JAOWKX010000011.1"/>
</dbReference>
<proteinExistence type="predicted"/>
<feature type="transmembrane region" description="Helical" evidence="1">
    <location>
        <begin position="41"/>
        <end position="61"/>
    </location>
</feature>
<feature type="transmembrane region" description="Helical" evidence="1">
    <location>
        <begin position="12"/>
        <end position="35"/>
    </location>
</feature>
<reference evidence="2 3" key="1">
    <citation type="submission" date="2022-10" db="EMBL/GenBank/DDBJ databases">
        <title>Aestuariibacter sp. AA17 isolated from Montipora capitata coral fragment.</title>
        <authorList>
            <person name="Emsley S.A."/>
            <person name="Pfannmuller K.M."/>
            <person name="Loughran R.M."/>
            <person name="Shlafstein M."/>
            <person name="Papke E."/>
            <person name="Saw J.H."/>
            <person name="Ushijima B."/>
            <person name="Videau P."/>
        </authorList>
    </citation>
    <scope>NUCLEOTIDE SEQUENCE [LARGE SCALE GENOMIC DNA]</scope>
    <source>
        <strain evidence="2 3">AA17</strain>
    </source>
</reference>
<comment type="caution">
    <text evidence="2">The sequence shown here is derived from an EMBL/GenBank/DDBJ whole genome shotgun (WGS) entry which is preliminary data.</text>
</comment>
<sequence length="171" mass="19126">MKKSLPISDILTKYGSFLAVVFCIGGIFPILSYSYQLNIPFWFTFKYLGSVIAIVVIAYTLRVFKTRGAIRALSFFIDKTLKSGVLCLMTTGYVLVINANVGTQTETCFDGKVIDKKIDRQSGLTSTFIIELDKGNSTSKLIVSKKEFDRYVKGDSYKSCWNEGLLGLLHK</sequence>
<keyword evidence="1" id="KW-0472">Membrane</keyword>
<dbReference type="Proteomes" id="UP001652504">
    <property type="component" value="Unassembled WGS sequence"/>
</dbReference>
<evidence type="ECO:0000313" key="2">
    <source>
        <dbReference type="EMBL" id="MCV2886503.1"/>
    </source>
</evidence>
<name>A0ABT3ACX2_9ALTE</name>
<gene>
    <name evidence="2" type="ORF">OE749_17540</name>
</gene>
<keyword evidence="3" id="KW-1185">Reference proteome</keyword>
<keyword evidence="1" id="KW-1133">Transmembrane helix</keyword>
<organism evidence="2 3">
    <name type="scientific">Fluctibacter corallii</name>
    <dbReference type="NCBI Taxonomy" id="2984329"/>
    <lineage>
        <taxon>Bacteria</taxon>
        <taxon>Pseudomonadati</taxon>
        <taxon>Pseudomonadota</taxon>
        <taxon>Gammaproteobacteria</taxon>
        <taxon>Alteromonadales</taxon>
        <taxon>Alteromonadaceae</taxon>
        <taxon>Fluctibacter</taxon>
    </lineage>
</organism>
<accession>A0ABT3ACX2</accession>